<keyword evidence="4" id="KW-1185">Reference proteome</keyword>
<evidence type="ECO:0000259" key="1">
    <source>
        <dbReference type="Pfam" id="PF01368"/>
    </source>
</evidence>
<protein>
    <submittedName>
        <fullName evidence="3">Phosphoesterase RecJ domain protein</fullName>
    </submittedName>
</protein>
<sequence length="326" mass="36697">MSKDFLTNNKVNTASFVSALKLIEKSKYILIITHVNPDPDTICSGLALSNYLSENKIKHKVFNAGKNLPAKCDFIKRYEKITDQIPKFYDLVISVDCGTSNRFGITLPEDIPLINFDHHKSNDNFGTINIVDINKSSTSEIVYDFFRFNGLYITKNTAEALYVGIYDDSLAFTTPRCDEFTYEKINFLVKCGASPVYIADKFIKRDSLAKYRILPKIFNSLELLDEGKVATIYATKEWFEESGATTLETEVALDMVLNIAIVKVAIYFRIVNDKVRVSLRSKEKIDVSKVASTFGGGGHLNAAGCVIQTEDIFEAKEIILKEILEK</sequence>
<gene>
    <name evidence="3" type="ordered locus">Arnit_0474</name>
</gene>
<dbReference type="PANTHER" id="PTHR47618:SF1">
    <property type="entry name" value="BIFUNCTIONAL OLIGORIBONUCLEASE AND PAP PHOSPHATASE NRNA"/>
    <property type="match status" value="1"/>
</dbReference>
<dbReference type="InterPro" id="IPR051319">
    <property type="entry name" value="Oligoribo/pAp-PDE_c-di-AMP_PDE"/>
</dbReference>
<dbReference type="Gene3D" id="3.10.310.30">
    <property type="match status" value="1"/>
</dbReference>
<dbReference type="Pfam" id="PF02272">
    <property type="entry name" value="DHHA1"/>
    <property type="match status" value="1"/>
</dbReference>
<dbReference type="KEGG" id="ant:Arnit_0474"/>
<proteinExistence type="predicted"/>
<dbReference type="Proteomes" id="UP000000939">
    <property type="component" value="Chromosome"/>
</dbReference>
<feature type="domain" description="DDH" evidence="1">
    <location>
        <begin position="29"/>
        <end position="165"/>
    </location>
</feature>
<dbReference type="Gene3D" id="3.90.1640.10">
    <property type="entry name" value="inorganic pyrophosphatase (n-terminal core)"/>
    <property type="match status" value="1"/>
</dbReference>
<dbReference type="InterPro" id="IPR038763">
    <property type="entry name" value="DHH_sf"/>
</dbReference>
<name>D5UZA2_ARCNC</name>
<evidence type="ECO:0000313" key="4">
    <source>
        <dbReference type="Proteomes" id="UP000000939"/>
    </source>
</evidence>
<dbReference type="eggNOG" id="COG0618">
    <property type="taxonomic scope" value="Bacteria"/>
</dbReference>
<dbReference type="Pfam" id="PF01368">
    <property type="entry name" value="DHH"/>
    <property type="match status" value="1"/>
</dbReference>
<dbReference type="InterPro" id="IPR001667">
    <property type="entry name" value="DDH_dom"/>
</dbReference>
<feature type="domain" description="DHHA1" evidence="2">
    <location>
        <begin position="238"/>
        <end position="321"/>
    </location>
</feature>
<dbReference type="STRING" id="572480.Arnit_0474"/>
<dbReference type="SUPFAM" id="SSF64182">
    <property type="entry name" value="DHH phosphoesterases"/>
    <property type="match status" value="1"/>
</dbReference>
<dbReference type="InterPro" id="IPR003156">
    <property type="entry name" value="DHHA1_dom"/>
</dbReference>
<dbReference type="PANTHER" id="PTHR47618">
    <property type="entry name" value="BIFUNCTIONAL OLIGORIBONUCLEASE AND PAP PHOSPHATASE NRNA"/>
    <property type="match status" value="1"/>
</dbReference>
<dbReference type="GO" id="GO:0003676">
    <property type="term" value="F:nucleic acid binding"/>
    <property type="evidence" value="ECO:0007669"/>
    <property type="project" value="InterPro"/>
</dbReference>
<dbReference type="AlphaFoldDB" id="D5UZA2"/>
<accession>D5UZA2</accession>
<organism evidence="3 4">
    <name type="scientific">Arcobacter nitrofigilis (strain ATCC 33309 / DSM 7299 / CCUG 15893 / LMG 7604 / NCTC 12251 / CI)</name>
    <name type="common">Campylobacter nitrofigilis</name>
    <dbReference type="NCBI Taxonomy" id="572480"/>
    <lineage>
        <taxon>Bacteria</taxon>
        <taxon>Pseudomonadati</taxon>
        <taxon>Campylobacterota</taxon>
        <taxon>Epsilonproteobacteria</taxon>
        <taxon>Campylobacterales</taxon>
        <taxon>Arcobacteraceae</taxon>
        <taxon>Arcobacter</taxon>
    </lineage>
</organism>
<evidence type="ECO:0000313" key="3">
    <source>
        <dbReference type="EMBL" id="ADG92139.1"/>
    </source>
</evidence>
<dbReference type="EMBL" id="CP001999">
    <property type="protein sequence ID" value="ADG92139.1"/>
    <property type="molecule type" value="Genomic_DNA"/>
</dbReference>
<dbReference type="OrthoDB" id="9803668at2"/>
<evidence type="ECO:0000259" key="2">
    <source>
        <dbReference type="Pfam" id="PF02272"/>
    </source>
</evidence>
<reference evidence="3 4" key="1">
    <citation type="journal article" date="2010" name="Stand. Genomic Sci.">
        <title>Complete genome sequence of Arcobacter nitrofigilis type strain (CI).</title>
        <authorList>
            <person name="Pati A."/>
            <person name="Gronow S."/>
            <person name="Lapidus A."/>
            <person name="Copeland A."/>
            <person name="Glavina Del Rio T."/>
            <person name="Nolan M."/>
            <person name="Lucas S."/>
            <person name="Tice H."/>
            <person name="Cheng J.F."/>
            <person name="Han C."/>
            <person name="Chertkov O."/>
            <person name="Bruce D."/>
            <person name="Tapia R."/>
            <person name="Goodwin L."/>
            <person name="Pitluck S."/>
            <person name="Liolios K."/>
            <person name="Ivanova N."/>
            <person name="Mavromatis K."/>
            <person name="Chen A."/>
            <person name="Palaniappan K."/>
            <person name="Land M."/>
            <person name="Hauser L."/>
            <person name="Chang Y.J."/>
            <person name="Jeffries C.D."/>
            <person name="Detter J.C."/>
            <person name="Rohde M."/>
            <person name="Goker M."/>
            <person name="Bristow J."/>
            <person name="Eisen J.A."/>
            <person name="Markowitz V."/>
            <person name="Hugenholtz P."/>
            <person name="Klenk H.P."/>
            <person name="Kyrpides N.C."/>
        </authorList>
    </citation>
    <scope>NUCLEOTIDE SEQUENCE [LARGE SCALE GENOMIC DNA]</scope>
    <source>
        <strain evidence="4">ATCC 33309 / DSM 7299 / CCUG 15893 / LMG 7604 / NCTC 12251 / CI</strain>
    </source>
</reference>
<dbReference type="HOGENOM" id="CLU_039720_0_0_7"/>
<dbReference type="RefSeq" id="WP_013134284.1">
    <property type="nucleotide sequence ID" value="NC_014166.1"/>
</dbReference>